<sequence length="211" mass="22878">MSRWEAKHKGRGQGPQGSGGTASRIDQKERELAMANNTSSSTSDATSEGNCRASMVKGTLVPYHKLQALSITLVKLNKNNYVEWSLKKSFPKKNIPPAPPKHAFLRINSSRLLLEEVTLKPITSYGSTTTITTTTRKRRREKERKKEEVLAAAASALVVAVGDEPPRSSCGVGEGGDRQRGGGWEGRRGQARLGWGGLRIQLSVCAVSIPP</sequence>
<evidence type="ECO:0000256" key="1">
    <source>
        <dbReference type="SAM" id="MobiDB-lite"/>
    </source>
</evidence>
<accession>A0A843UE21</accession>
<feature type="region of interest" description="Disordered" evidence="1">
    <location>
        <begin position="165"/>
        <end position="188"/>
    </location>
</feature>
<organism evidence="2 3">
    <name type="scientific">Colocasia esculenta</name>
    <name type="common">Wild taro</name>
    <name type="synonym">Arum esculentum</name>
    <dbReference type="NCBI Taxonomy" id="4460"/>
    <lineage>
        <taxon>Eukaryota</taxon>
        <taxon>Viridiplantae</taxon>
        <taxon>Streptophyta</taxon>
        <taxon>Embryophyta</taxon>
        <taxon>Tracheophyta</taxon>
        <taxon>Spermatophyta</taxon>
        <taxon>Magnoliopsida</taxon>
        <taxon>Liliopsida</taxon>
        <taxon>Araceae</taxon>
        <taxon>Aroideae</taxon>
        <taxon>Colocasieae</taxon>
        <taxon>Colocasia</taxon>
    </lineage>
</organism>
<dbReference type="AlphaFoldDB" id="A0A843UE21"/>
<protein>
    <submittedName>
        <fullName evidence="2">Uncharacterized protein</fullName>
    </submittedName>
</protein>
<feature type="compositionally biased region" description="Low complexity" evidence="1">
    <location>
        <begin position="35"/>
        <end position="47"/>
    </location>
</feature>
<gene>
    <name evidence="2" type="ORF">Taro_014201</name>
</gene>
<feature type="region of interest" description="Disordered" evidence="1">
    <location>
        <begin position="1"/>
        <end position="50"/>
    </location>
</feature>
<name>A0A843UE21_COLES</name>
<dbReference type="EMBL" id="NMUH01000585">
    <property type="protein sequence ID" value="MQL81735.1"/>
    <property type="molecule type" value="Genomic_DNA"/>
</dbReference>
<keyword evidence="3" id="KW-1185">Reference proteome</keyword>
<reference evidence="2" key="1">
    <citation type="submission" date="2017-07" db="EMBL/GenBank/DDBJ databases">
        <title>Taro Niue Genome Assembly and Annotation.</title>
        <authorList>
            <person name="Atibalentja N."/>
            <person name="Keating K."/>
            <person name="Fields C.J."/>
        </authorList>
    </citation>
    <scope>NUCLEOTIDE SEQUENCE</scope>
    <source>
        <strain evidence="2">Niue_2</strain>
        <tissue evidence="2">Leaf</tissue>
    </source>
</reference>
<evidence type="ECO:0000313" key="2">
    <source>
        <dbReference type="EMBL" id="MQL81735.1"/>
    </source>
</evidence>
<proteinExistence type="predicted"/>
<feature type="compositionally biased region" description="Basic and acidic residues" evidence="1">
    <location>
        <begin position="175"/>
        <end position="188"/>
    </location>
</feature>
<evidence type="ECO:0000313" key="3">
    <source>
        <dbReference type="Proteomes" id="UP000652761"/>
    </source>
</evidence>
<dbReference type="Proteomes" id="UP000652761">
    <property type="component" value="Unassembled WGS sequence"/>
</dbReference>
<comment type="caution">
    <text evidence="2">The sequence shown here is derived from an EMBL/GenBank/DDBJ whole genome shotgun (WGS) entry which is preliminary data.</text>
</comment>